<dbReference type="SUPFAM" id="SSF54211">
    <property type="entry name" value="Ribosomal protein S5 domain 2-like"/>
    <property type="match status" value="1"/>
</dbReference>
<evidence type="ECO:0000256" key="2">
    <source>
        <dbReference type="ARBA" id="ARBA00004604"/>
    </source>
</evidence>
<keyword evidence="4" id="KW-0963">Cytoplasm</keyword>
<dbReference type="InParanoid" id="A0A0C2SVL9"/>
<dbReference type="STRING" id="946122.A0A0C2SVL9"/>
<evidence type="ECO:0000256" key="3">
    <source>
        <dbReference type="ARBA" id="ARBA00006678"/>
    </source>
</evidence>
<evidence type="ECO:0000259" key="8">
    <source>
        <dbReference type="Pfam" id="PF01138"/>
    </source>
</evidence>
<evidence type="ECO:0000313" key="10">
    <source>
        <dbReference type="EMBL" id="KIL67475.1"/>
    </source>
</evidence>
<evidence type="ECO:0000256" key="1">
    <source>
        <dbReference type="ARBA" id="ARBA00004496"/>
    </source>
</evidence>
<dbReference type="GO" id="GO:0016075">
    <property type="term" value="P:rRNA catabolic process"/>
    <property type="evidence" value="ECO:0007669"/>
    <property type="project" value="TreeGrafter"/>
</dbReference>
<name>A0A0C2SVL9_AMAMK</name>
<evidence type="ECO:0000256" key="6">
    <source>
        <dbReference type="ARBA" id="ARBA00063066"/>
    </source>
</evidence>
<feature type="domain" description="Exoribonuclease phosphorolytic" evidence="9">
    <location>
        <begin position="155"/>
        <end position="219"/>
    </location>
</feature>
<dbReference type="InterPro" id="IPR050080">
    <property type="entry name" value="RNase_PH"/>
</dbReference>
<dbReference type="SUPFAM" id="SSF55666">
    <property type="entry name" value="Ribonuclease PH domain 2-like"/>
    <property type="match status" value="1"/>
</dbReference>
<dbReference type="HOGENOM" id="CLU_063514_0_0_1"/>
<dbReference type="Pfam" id="PF03725">
    <property type="entry name" value="RNase_PH_C"/>
    <property type="match status" value="1"/>
</dbReference>
<dbReference type="PANTHER" id="PTHR11953">
    <property type="entry name" value="EXOSOME COMPLEX COMPONENT"/>
    <property type="match status" value="1"/>
</dbReference>
<dbReference type="Pfam" id="PF01138">
    <property type="entry name" value="RNase_PH"/>
    <property type="match status" value="1"/>
</dbReference>
<dbReference type="InterPro" id="IPR015847">
    <property type="entry name" value="ExoRNase_PH_dom2"/>
</dbReference>
<comment type="similarity">
    <text evidence="3">Belongs to the RNase PH family.</text>
</comment>
<dbReference type="GO" id="GO:0003723">
    <property type="term" value="F:RNA binding"/>
    <property type="evidence" value="ECO:0007669"/>
    <property type="project" value="TreeGrafter"/>
</dbReference>
<keyword evidence="11" id="KW-1185">Reference proteome</keyword>
<dbReference type="GO" id="GO:0034475">
    <property type="term" value="P:U4 snRNA 3'-end processing"/>
    <property type="evidence" value="ECO:0007669"/>
    <property type="project" value="TreeGrafter"/>
</dbReference>
<dbReference type="AlphaFoldDB" id="A0A0C2SVL9"/>
<comment type="subunit">
    <text evidence="6">Component of the RNA exosome complex. Specifically part of the catalytically inactive RNA exosome core complex (Exo-9) which may associate with the catalytic subunits RRP6 and DIS3 in cytoplasmic- and nuclear-specific RNA exosome complex forms. Exo-9 is formed by a hexameric base ring of RNase PH domain-containing subunits and a cap ring consisting of CSL4, RRP4 and RRP40.</text>
</comment>
<dbReference type="InterPro" id="IPR020568">
    <property type="entry name" value="Ribosomal_Su5_D2-typ_SF"/>
</dbReference>
<dbReference type="EMBL" id="KN818231">
    <property type="protein sequence ID" value="KIL67475.1"/>
    <property type="molecule type" value="Genomic_DNA"/>
</dbReference>
<accession>A0A0C2SVL9</accession>
<evidence type="ECO:0000259" key="9">
    <source>
        <dbReference type="Pfam" id="PF03725"/>
    </source>
</evidence>
<evidence type="ECO:0000256" key="7">
    <source>
        <dbReference type="ARBA" id="ARBA00077929"/>
    </source>
</evidence>
<dbReference type="GO" id="GO:0005730">
    <property type="term" value="C:nucleolus"/>
    <property type="evidence" value="ECO:0007669"/>
    <property type="project" value="UniProtKB-SubCell"/>
</dbReference>
<gene>
    <name evidence="10" type="ORF">M378DRAFT_159291</name>
</gene>
<dbReference type="GO" id="GO:0000177">
    <property type="term" value="C:cytoplasmic exosome (RNase complex)"/>
    <property type="evidence" value="ECO:0007669"/>
    <property type="project" value="TreeGrafter"/>
</dbReference>
<proteinExistence type="inferred from homology"/>
<dbReference type="GO" id="GO:0071051">
    <property type="term" value="P:poly(A)-dependent snoRNA 3'-end processing"/>
    <property type="evidence" value="ECO:0007669"/>
    <property type="project" value="TreeGrafter"/>
</dbReference>
<dbReference type="OrthoDB" id="437922at2759"/>
<keyword evidence="5" id="KW-0271">Exosome</keyword>
<evidence type="ECO:0000256" key="5">
    <source>
        <dbReference type="ARBA" id="ARBA00022835"/>
    </source>
</evidence>
<dbReference type="GO" id="GO:0000176">
    <property type="term" value="C:nuclear exosome (RNase complex)"/>
    <property type="evidence" value="ECO:0007669"/>
    <property type="project" value="TreeGrafter"/>
</dbReference>
<dbReference type="FunCoup" id="A0A0C2SVL9">
    <property type="interactions" value="392"/>
</dbReference>
<dbReference type="Proteomes" id="UP000054549">
    <property type="component" value="Unassembled WGS sequence"/>
</dbReference>
<evidence type="ECO:0000256" key="4">
    <source>
        <dbReference type="ARBA" id="ARBA00022490"/>
    </source>
</evidence>
<organism evidence="10 11">
    <name type="scientific">Amanita muscaria (strain Koide BX008)</name>
    <dbReference type="NCBI Taxonomy" id="946122"/>
    <lineage>
        <taxon>Eukaryota</taxon>
        <taxon>Fungi</taxon>
        <taxon>Dikarya</taxon>
        <taxon>Basidiomycota</taxon>
        <taxon>Agaricomycotina</taxon>
        <taxon>Agaricomycetes</taxon>
        <taxon>Agaricomycetidae</taxon>
        <taxon>Agaricales</taxon>
        <taxon>Pluteineae</taxon>
        <taxon>Amanitaceae</taxon>
        <taxon>Amanita</taxon>
    </lineage>
</organism>
<feature type="domain" description="Exoribonuclease phosphorolytic" evidence="8">
    <location>
        <begin position="22"/>
        <end position="152"/>
    </location>
</feature>
<dbReference type="InterPro" id="IPR001247">
    <property type="entry name" value="ExoRNase_PH_dom1"/>
</dbReference>
<protein>
    <recommendedName>
        <fullName evidence="7">Ribosomal RNA-processing protein 41</fullName>
    </recommendedName>
</protein>
<sequence length="260" mass="28779">MGSRVEVLNDHGYRSDGRRQFELRDIGIDLSQQNFADGSAIISHGLTQVLVSVLGPREAKSRSQTIHDRANINVELNVAAFSTGERRRRSKNDKRILEMAAAIRSTFEPVIQTNLFPRSQIDIYVQVLQQDGGVLQTCINGTTLALINAGIPLNDFACAITCGAHSTSPLLDLSLLEENDLPHMTIAMLPKTGRVTLVTMETRLHVDRFEELLGLALEAGNVLHEEMKLAIDKRSRTLVAAMKITWPGVGEDLVEKDFDH</sequence>
<comment type="subcellular location">
    <subcellularLocation>
        <location evidence="1">Cytoplasm</location>
    </subcellularLocation>
    <subcellularLocation>
        <location evidence="2">Nucleus</location>
        <location evidence="2">Nucleolus</location>
    </subcellularLocation>
</comment>
<dbReference type="GO" id="GO:0071028">
    <property type="term" value="P:nuclear mRNA surveillance"/>
    <property type="evidence" value="ECO:0007669"/>
    <property type="project" value="TreeGrafter"/>
</dbReference>
<dbReference type="CDD" id="cd11370">
    <property type="entry name" value="RNase_PH_RRP41"/>
    <property type="match status" value="1"/>
</dbReference>
<dbReference type="Gene3D" id="3.30.230.70">
    <property type="entry name" value="GHMP Kinase, N-terminal domain"/>
    <property type="match status" value="1"/>
</dbReference>
<evidence type="ECO:0000313" key="11">
    <source>
        <dbReference type="Proteomes" id="UP000054549"/>
    </source>
</evidence>
<dbReference type="PANTHER" id="PTHR11953:SF0">
    <property type="entry name" value="EXOSOME COMPLEX COMPONENT RRP41"/>
    <property type="match status" value="1"/>
</dbReference>
<dbReference type="InterPro" id="IPR036345">
    <property type="entry name" value="ExoRNase_PH_dom2_sf"/>
</dbReference>
<dbReference type="FunFam" id="3.30.230.70:FF:000004">
    <property type="entry name" value="Exosome complex component Rrp41"/>
    <property type="match status" value="1"/>
</dbReference>
<dbReference type="InterPro" id="IPR027408">
    <property type="entry name" value="PNPase/RNase_PH_dom_sf"/>
</dbReference>
<reference evidence="10 11" key="1">
    <citation type="submission" date="2014-04" db="EMBL/GenBank/DDBJ databases">
        <title>Evolutionary Origins and Diversification of the Mycorrhizal Mutualists.</title>
        <authorList>
            <consortium name="DOE Joint Genome Institute"/>
            <consortium name="Mycorrhizal Genomics Consortium"/>
            <person name="Kohler A."/>
            <person name="Kuo A."/>
            <person name="Nagy L.G."/>
            <person name="Floudas D."/>
            <person name="Copeland A."/>
            <person name="Barry K.W."/>
            <person name="Cichocki N."/>
            <person name="Veneault-Fourrey C."/>
            <person name="LaButti K."/>
            <person name="Lindquist E.A."/>
            <person name="Lipzen A."/>
            <person name="Lundell T."/>
            <person name="Morin E."/>
            <person name="Murat C."/>
            <person name="Riley R."/>
            <person name="Ohm R."/>
            <person name="Sun H."/>
            <person name="Tunlid A."/>
            <person name="Henrissat B."/>
            <person name="Grigoriev I.V."/>
            <person name="Hibbett D.S."/>
            <person name="Martin F."/>
        </authorList>
    </citation>
    <scope>NUCLEOTIDE SEQUENCE [LARGE SCALE GENOMIC DNA]</scope>
    <source>
        <strain evidence="10 11">Koide BX008</strain>
    </source>
</reference>